<dbReference type="GO" id="GO:0045892">
    <property type="term" value="P:negative regulation of DNA-templated transcription"/>
    <property type="evidence" value="ECO:0007669"/>
    <property type="project" value="InterPro"/>
</dbReference>
<dbReference type="RefSeq" id="WP_023859639.1">
    <property type="nucleotide sequence ID" value="NZ_AWWH01000116.1"/>
</dbReference>
<dbReference type="SUPFAM" id="SSF46785">
    <property type="entry name" value="Winged helix' DNA-binding domain"/>
    <property type="match status" value="1"/>
</dbReference>
<dbReference type="InterPro" id="IPR014071">
    <property type="entry name" value="Cu_transp_CopY/TcrY"/>
</dbReference>
<evidence type="ECO:0000313" key="6">
    <source>
        <dbReference type="Proteomes" id="UP000018559"/>
    </source>
</evidence>
<evidence type="ECO:0000313" key="5">
    <source>
        <dbReference type="EMBL" id="ETA74125.1"/>
    </source>
</evidence>
<dbReference type="GO" id="GO:0003677">
    <property type="term" value="F:DNA binding"/>
    <property type="evidence" value="ECO:0007669"/>
    <property type="project" value="UniProtKB-KW"/>
</dbReference>
<name>V7HXV1_9LACO</name>
<reference evidence="5 6" key="1">
    <citation type="journal article" date="2014" name="Genome Announc.">
        <title>The Genome of the Predominant Equine Lactobacillus Species, Lactobacillus equi, Is Reflective of Its Lifestyle Adaptations to an Herbivorous Host.</title>
        <authorList>
            <person name="O'Donnell M.M."/>
            <person name="Harris H.M."/>
            <person name="O'Toole P.W."/>
            <person name="Ross R.P."/>
        </authorList>
    </citation>
    <scope>NUCLEOTIDE SEQUENCE [LARGE SCALE GENOMIC DNA]</scope>
    <source>
        <strain evidence="5 6">DPC 6820</strain>
    </source>
</reference>
<proteinExistence type="inferred from homology"/>
<dbReference type="Proteomes" id="UP000018559">
    <property type="component" value="Unassembled WGS sequence"/>
</dbReference>
<dbReference type="PATRIC" id="fig|1392007.3.peg.1040"/>
<dbReference type="InterPro" id="IPR036388">
    <property type="entry name" value="WH-like_DNA-bd_sf"/>
</dbReference>
<keyword evidence="3" id="KW-0238">DNA-binding</keyword>
<sequence>MPENISSAEWEVMRVIWTLNSASSRQIIDQLQTKMNWSPSTVKTLLRRLTEKAWLQTHKQGRSFLYEAKISEMAANEMSARDFFLKVCDSHKGQILTQLVAEAPLSQIDISALQEILNKKQKKAPLKVPCNCLPHQC</sequence>
<evidence type="ECO:0000256" key="4">
    <source>
        <dbReference type="ARBA" id="ARBA00023163"/>
    </source>
</evidence>
<dbReference type="Gene3D" id="1.10.10.10">
    <property type="entry name" value="Winged helix-like DNA-binding domain superfamily/Winged helix DNA-binding domain"/>
    <property type="match status" value="1"/>
</dbReference>
<organism evidence="5 6">
    <name type="scientific">Ligilactobacillus equi DPC 6820</name>
    <dbReference type="NCBI Taxonomy" id="1392007"/>
    <lineage>
        <taxon>Bacteria</taxon>
        <taxon>Bacillati</taxon>
        <taxon>Bacillota</taxon>
        <taxon>Bacilli</taxon>
        <taxon>Lactobacillales</taxon>
        <taxon>Lactobacillaceae</taxon>
        <taxon>Ligilactobacillus</taxon>
    </lineage>
</organism>
<dbReference type="AlphaFoldDB" id="V7HXV1"/>
<dbReference type="InterPro" id="IPR036390">
    <property type="entry name" value="WH_DNA-bd_sf"/>
</dbReference>
<dbReference type="Pfam" id="PF03965">
    <property type="entry name" value="Penicillinase_R"/>
    <property type="match status" value="1"/>
</dbReference>
<keyword evidence="4" id="KW-0804">Transcription</keyword>
<comment type="similarity">
    <text evidence="1">Belongs to the BlaI transcriptional regulatory family.</text>
</comment>
<evidence type="ECO:0000256" key="1">
    <source>
        <dbReference type="ARBA" id="ARBA00011046"/>
    </source>
</evidence>
<protein>
    <submittedName>
        <fullName evidence="5">The negative regulator of copYZAB operon</fullName>
    </submittedName>
</protein>
<dbReference type="EMBL" id="AWWH01000116">
    <property type="protein sequence ID" value="ETA74125.1"/>
    <property type="molecule type" value="Genomic_DNA"/>
</dbReference>
<keyword evidence="6" id="KW-1185">Reference proteome</keyword>
<evidence type="ECO:0000256" key="2">
    <source>
        <dbReference type="ARBA" id="ARBA00023015"/>
    </source>
</evidence>
<gene>
    <name evidence="5" type="ORF">LEQ_2359c</name>
</gene>
<dbReference type="NCBIfam" id="TIGR02698">
    <property type="entry name" value="CopY_TcrY"/>
    <property type="match status" value="1"/>
</dbReference>
<evidence type="ECO:0000256" key="3">
    <source>
        <dbReference type="ARBA" id="ARBA00023125"/>
    </source>
</evidence>
<keyword evidence="2" id="KW-0805">Transcription regulation</keyword>
<comment type="caution">
    <text evidence="5">The sequence shown here is derived from an EMBL/GenBank/DDBJ whole genome shotgun (WGS) entry which is preliminary data.</text>
</comment>
<dbReference type="PIRSF" id="PIRSF019455">
    <property type="entry name" value="CopR_AtkY"/>
    <property type="match status" value="1"/>
</dbReference>
<dbReference type="InterPro" id="IPR005650">
    <property type="entry name" value="BlaI_family"/>
</dbReference>
<accession>V7HXV1</accession>